<keyword evidence="3" id="KW-1185">Reference proteome</keyword>
<comment type="caution">
    <text evidence="2">The sequence shown here is derived from an EMBL/GenBank/DDBJ whole genome shotgun (WGS) entry which is preliminary data.</text>
</comment>
<reference evidence="2 3" key="1">
    <citation type="submission" date="2017-03" db="EMBL/GenBank/DDBJ databases">
        <title>Whole genome sequence of Micromonospora wenchangensis, isolated from mangrove soil.</title>
        <authorList>
            <person name="Yang H."/>
        </authorList>
    </citation>
    <scope>NUCLEOTIDE SEQUENCE [LARGE SCALE GENOMIC DNA]</scope>
    <source>
        <strain evidence="2 3">CCTCC AA 2012002</strain>
    </source>
</reference>
<dbReference type="Proteomes" id="UP000197174">
    <property type="component" value="Unassembled WGS sequence"/>
</dbReference>
<gene>
    <name evidence="2" type="ORF">B5D80_31420</name>
</gene>
<feature type="compositionally biased region" description="Low complexity" evidence="1">
    <location>
        <begin position="13"/>
        <end position="50"/>
    </location>
</feature>
<evidence type="ECO:0008006" key="4">
    <source>
        <dbReference type="Google" id="ProtNLM"/>
    </source>
</evidence>
<sequence>MADLPEPAPADPEPVAATPATEADVTPDADPAPAVAPAPAGEPARVVEPAPADDRTPVLDQATPAGVAEPEPADVPQDEPAGAAGQTAPRTADVDDAPVAAGPVIPAQRTPDADGAPAPDSDPVPDSAPVAGSGPVAPGAPGAEVAATQDEPVDDFRRIQGVGPKMAAALQAAGVRSYRQLAALDETSLRETIRAAGLRATASLATWPQQAHVLAGAPAEAERVLPAPTGGDSQD</sequence>
<feature type="compositionally biased region" description="Low complexity" evidence="1">
    <location>
        <begin position="97"/>
        <end position="147"/>
    </location>
</feature>
<dbReference type="OrthoDB" id="3298812at2"/>
<evidence type="ECO:0000256" key="1">
    <source>
        <dbReference type="SAM" id="MobiDB-lite"/>
    </source>
</evidence>
<dbReference type="AlphaFoldDB" id="A0A246R9P7"/>
<feature type="compositionally biased region" description="Pro residues" evidence="1">
    <location>
        <begin position="1"/>
        <end position="12"/>
    </location>
</feature>
<dbReference type="Gene3D" id="1.10.150.20">
    <property type="entry name" value="5' to 3' exonuclease, C-terminal subdomain"/>
    <property type="match status" value="1"/>
</dbReference>
<evidence type="ECO:0000313" key="3">
    <source>
        <dbReference type="Proteomes" id="UP000197174"/>
    </source>
</evidence>
<protein>
    <recommendedName>
        <fullName evidence="4">DUF4332 domain-containing protein</fullName>
    </recommendedName>
</protein>
<organism evidence="2 3">
    <name type="scientific">Micromonospora wenchangensis</name>
    <dbReference type="NCBI Taxonomy" id="1185415"/>
    <lineage>
        <taxon>Bacteria</taxon>
        <taxon>Bacillati</taxon>
        <taxon>Actinomycetota</taxon>
        <taxon>Actinomycetes</taxon>
        <taxon>Micromonosporales</taxon>
        <taxon>Micromonosporaceae</taxon>
        <taxon>Micromonospora</taxon>
    </lineage>
</organism>
<feature type="region of interest" description="Disordered" evidence="1">
    <location>
        <begin position="1"/>
        <end position="151"/>
    </location>
</feature>
<dbReference type="EMBL" id="MZMV01000100">
    <property type="protein sequence ID" value="OWU97484.1"/>
    <property type="molecule type" value="Genomic_DNA"/>
</dbReference>
<evidence type="ECO:0000313" key="2">
    <source>
        <dbReference type="EMBL" id="OWU97484.1"/>
    </source>
</evidence>
<name>A0A246R9P7_9ACTN</name>
<accession>A0A246R9P7</accession>
<proteinExistence type="predicted"/>